<organism evidence="1 2">
    <name type="scientific">Crotalaria pallida</name>
    <name type="common">Smooth rattlebox</name>
    <name type="synonym">Crotalaria striata</name>
    <dbReference type="NCBI Taxonomy" id="3830"/>
    <lineage>
        <taxon>Eukaryota</taxon>
        <taxon>Viridiplantae</taxon>
        <taxon>Streptophyta</taxon>
        <taxon>Embryophyta</taxon>
        <taxon>Tracheophyta</taxon>
        <taxon>Spermatophyta</taxon>
        <taxon>Magnoliopsida</taxon>
        <taxon>eudicotyledons</taxon>
        <taxon>Gunneridae</taxon>
        <taxon>Pentapetalae</taxon>
        <taxon>rosids</taxon>
        <taxon>fabids</taxon>
        <taxon>Fabales</taxon>
        <taxon>Fabaceae</taxon>
        <taxon>Papilionoideae</taxon>
        <taxon>50 kb inversion clade</taxon>
        <taxon>genistoids sensu lato</taxon>
        <taxon>core genistoids</taxon>
        <taxon>Crotalarieae</taxon>
        <taxon>Crotalaria</taxon>
    </lineage>
</organism>
<gene>
    <name evidence="1" type="ORF">RIF29_30065</name>
</gene>
<keyword evidence="2" id="KW-1185">Reference proteome</keyword>
<comment type="caution">
    <text evidence="1">The sequence shown here is derived from an EMBL/GenBank/DDBJ whole genome shotgun (WGS) entry which is preliminary data.</text>
</comment>
<name>A0AAN9EG00_CROPI</name>
<sequence>MRVRSSGEEGTPDIRDTRVDECIRVGSGGKTSRCLEYYSGRNESHMWRTNVVGTGSNAVVSSAPGTRIVLSPLWQFRNSERDWNGAFVIAAESVPCWVVGRGDVDVCELNDVSPSSLMLFVLVGGTGHNILPPSSSVVKLNMKNLPCCVTVPSGTTTDSVAVETKKRGSAKLGGQKQPVLRKSIDTFGQRTSQYRGVTRLNVEMLAIIAKFISIESDSGLGMAMFSLG</sequence>
<dbReference type="EMBL" id="JAYWIO010000006">
    <property type="protein sequence ID" value="KAK7256611.1"/>
    <property type="molecule type" value="Genomic_DNA"/>
</dbReference>
<protein>
    <submittedName>
        <fullName evidence="1">Uncharacterized protein</fullName>
    </submittedName>
</protein>
<accession>A0AAN9EG00</accession>
<dbReference type="AlphaFoldDB" id="A0AAN9EG00"/>
<evidence type="ECO:0000313" key="2">
    <source>
        <dbReference type="Proteomes" id="UP001372338"/>
    </source>
</evidence>
<dbReference type="Proteomes" id="UP001372338">
    <property type="component" value="Unassembled WGS sequence"/>
</dbReference>
<evidence type="ECO:0000313" key="1">
    <source>
        <dbReference type="EMBL" id="KAK7256611.1"/>
    </source>
</evidence>
<proteinExistence type="predicted"/>
<reference evidence="1 2" key="1">
    <citation type="submission" date="2024-01" db="EMBL/GenBank/DDBJ databases">
        <title>The genomes of 5 underutilized Papilionoideae crops provide insights into root nodulation and disease resistanc.</title>
        <authorList>
            <person name="Yuan L."/>
        </authorList>
    </citation>
    <scope>NUCLEOTIDE SEQUENCE [LARGE SCALE GENOMIC DNA]</scope>
    <source>
        <strain evidence="1">ZHUSHIDOU_FW_LH</strain>
        <tissue evidence="1">Leaf</tissue>
    </source>
</reference>